<evidence type="ECO:0000313" key="2">
    <source>
        <dbReference type="EMBL" id="KAJ7392168.1"/>
    </source>
</evidence>
<feature type="chain" id="PRO_5040924730" evidence="1">
    <location>
        <begin position="18"/>
        <end position="371"/>
    </location>
</feature>
<dbReference type="OrthoDB" id="10548499at2759"/>
<feature type="signal peptide" evidence="1">
    <location>
        <begin position="1"/>
        <end position="17"/>
    </location>
</feature>
<keyword evidence="3" id="KW-1185">Reference proteome</keyword>
<dbReference type="Proteomes" id="UP001163046">
    <property type="component" value="Unassembled WGS sequence"/>
</dbReference>
<accession>A0A9X0A352</accession>
<evidence type="ECO:0000313" key="3">
    <source>
        <dbReference type="Proteomes" id="UP001163046"/>
    </source>
</evidence>
<sequence length="371" mass="42960">MKMIVLFVCVVLGPLLSEENSLIGYRTLFKEFKRRNKPFHRGSFNYALGKLLHNSMESKVEVKMSLKCGENLAPIAAVQGILIKLKDCRLEMSIWFILHDLLRVDLRAHRIFCIKRGPVYTVEEILAGTTEEFKPLKEFILKGCGKPVQKSIKPVIERRKLKAKRTRVKKNRSNVKSFSKPKERVEDMTEMINSMFAPGVEKRNFDDYESYLYPKIKELIAGESTKPLRLPPGGYEETMQRTFADESALYSNEMTEDVKQTVKAHYMMAGGFSDDLKRLSEEARKEEEEEEDSCVIQEEINTGRSTQLENVQELPFPTYSLGEIQAERFFLSMEKEAESRREWEYKDYAEVAIGCGTVAFVLFTVYRFLRS</sequence>
<gene>
    <name evidence="2" type="ORF">OS493_013540</name>
</gene>
<organism evidence="2 3">
    <name type="scientific">Desmophyllum pertusum</name>
    <dbReference type="NCBI Taxonomy" id="174260"/>
    <lineage>
        <taxon>Eukaryota</taxon>
        <taxon>Metazoa</taxon>
        <taxon>Cnidaria</taxon>
        <taxon>Anthozoa</taxon>
        <taxon>Hexacorallia</taxon>
        <taxon>Scleractinia</taxon>
        <taxon>Caryophylliina</taxon>
        <taxon>Caryophylliidae</taxon>
        <taxon>Desmophyllum</taxon>
    </lineage>
</organism>
<reference evidence="2" key="1">
    <citation type="submission" date="2023-01" db="EMBL/GenBank/DDBJ databases">
        <title>Genome assembly of the deep-sea coral Lophelia pertusa.</title>
        <authorList>
            <person name="Herrera S."/>
            <person name="Cordes E."/>
        </authorList>
    </citation>
    <scope>NUCLEOTIDE SEQUENCE</scope>
    <source>
        <strain evidence="2">USNM1676648</strain>
        <tissue evidence="2">Polyp</tissue>
    </source>
</reference>
<comment type="caution">
    <text evidence="2">The sequence shown here is derived from an EMBL/GenBank/DDBJ whole genome shotgun (WGS) entry which is preliminary data.</text>
</comment>
<dbReference type="AlphaFoldDB" id="A0A9X0A352"/>
<evidence type="ECO:0000256" key="1">
    <source>
        <dbReference type="SAM" id="SignalP"/>
    </source>
</evidence>
<protein>
    <submittedName>
        <fullName evidence="2">Uncharacterized protein</fullName>
    </submittedName>
</protein>
<keyword evidence="1" id="KW-0732">Signal</keyword>
<name>A0A9X0A352_9CNID</name>
<dbReference type="EMBL" id="MU825402">
    <property type="protein sequence ID" value="KAJ7392168.1"/>
    <property type="molecule type" value="Genomic_DNA"/>
</dbReference>
<proteinExistence type="predicted"/>